<protein>
    <submittedName>
        <fullName evidence="3">ParA family protein</fullName>
    </submittedName>
</protein>
<dbReference type="PANTHER" id="PTHR13696">
    <property type="entry name" value="P-LOOP CONTAINING NUCLEOSIDE TRIPHOSPHATE HYDROLASE"/>
    <property type="match status" value="1"/>
</dbReference>
<gene>
    <name evidence="3" type="ORF">ISQ61_01980</name>
</gene>
<dbReference type="InterPro" id="IPR027417">
    <property type="entry name" value="P-loop_NTPase"/>
</dbReference>
<evidence type="ECO:0000313" key="4">
    <source>
        <dbReference type="Proteomes" id="UP000704935"/>
    </source>
</evidence>
<feature type="domain" description="AAA" evidence="2">
    <location>
        <begin position="4"/>
        <end position="176"/>
    </location>
</feature>
<comment type="similarity">
    <text evidence="1">To B.subtilis soj.</text>
</comment>
<dbReference type="PIRSF" id="PIRSF009320">
    <property type="entry name" value="Nuc_binding_HP_1000"/>
    <property type="match status" value="1"/>
</dbReference>
<evidence type="ECO:0000313" key="3">
    <source>
        <dbReference type="EMBL" id="MBL6819998.1"/>
    </source>
</evidence>
<dbReference type="InterPro" id="IPR025669">
    <property type="entry name" value="AAA_dom"/>
</dbReference>
<dbReference type="Proteomes" id="UP000704935">
    <property type="component" value="Unassembled WGS sequence"/>
</dbReference>
<organism evidence="3 4">
    <name type="scientific">SAR86 cluster bacterium</name>
    <dbReference type="NCBI Taxonomy" id="2030880"/>
    <lineage>
        <taxon>Bacteria</taxon>
        <taxon>Pseudomonadati</taxon>
        <taxon>Pseudomonadota</taxon>
        <taxon>Gammaproteobacteria</taxon>
        <taxon>SAR86 cluster</taxon>
    </lineage>
</organism>
<reference evidence="3" key="1">
    <citation type="submission" date="2020-10" db="EMBL/GenBank/DDBJ databases">
        <title>Microbiome of the Black Sea water column analyzed by genome centric metagenomics.</title>
        <authorList>
            <person name="Cabello-Yeves P.J."/>
            <person name="Callieri C."/>
            <person name="Picazo A."/>
            <person name="Mehrshad M."/>
            <person name="Haro-Moreno J.M."/>
            <person name="Roda-Garcia J."/>
            <person name="Dzembekova N."/>
            <person name="Slabakova V."/>
            <person name="Slabakova N."/>
            <person name="Moncheva S."/>
            <person name="Rodriguez-Valera F."/>
        </authorList>
    </citation>
    <scope>NUCLEOTIDE SEQUENCE</scope>
    <source>
        <strain evidence="3">BS307-5m-G47</strain>
    </source>
</reference>
<evidence type="ECO:0000256" key="1">
    <source>
        <dbReference type="ARBA" id="ARBA00060876"/>
    </source>
</evidence>
<dbReference type="CDD" id="cd02042">
    <property type="entry name" value="ParAB_family"/>
    <property type="match status" value="1"/>
</dbReference>
<dbReference type="Gene3D" id="3.40.50.300">
    <property type="entry name" value="P-loop containing nucleotide triphosphate hydrolases"/>
    <property type="match status" value="1"/>
</dbReference>
<dbReference type="Pfam" id="PF13614">
    <property type="entry name" value="AAA_31"/>
    <property type="match status" value="1"/>
</dbReference>
<accession>A0A937LKE9</accession>
<dbReference type="EMBL" id="JADHQA010000005">
    <property type="protein sequence ID" value="MBL6819998.1"/>
    <property type="molecule type" value="Genomic_DNA"/>
</dbReference>
<dbReference type="SUPFAM" id="SSF52540">
    <property type="entry name" value="P-loop containing nucleoside triphosphate hydrolases"/>
    <property type="match status" value="1"/>
</dbReference>
<dbReference type="AlphaFoldDB" id="A0A937LKE9"/>
<dbReference type="PANTHER" id="PTHR13696:SF52">
    <property type="entry name" value="PARA FAMILY PROTEIN CT_582"/>
    <property type="match status" value="1"/>
</dbReference>
<dbReference type="FunFam" id="3.40.50.300:FF:000285">
    <property type="entry name" value="Sporulation initiation inhibitor Soj"/>
    <property type="match status" value="1"/>
</dbReference>
<name>A0A937LKE9_9GAMM</name>
<comment type="caution">
    <text evidence="3">The sequence shown here is derived from an EMBL/GenBank/DDBJ whole genome shotgun (WGS) entry which is preliminary data.</text>
</comment>
<proteinExistence type="predicted"/>
<evidence type="ECO:0000259" key="2">
    <source>
        <dbReference type="Pfam" id="PF13614"/>
    </source>
</evidence>
<sequence>MTVKIAITNQKGGVGKTTTAVNIAASLAKVKRRVLLIDADPQSNATSAAGIPKNSKNSLYEYFEEGGPVESFIKEATGGYKIFPANSNLVATEKIIENTKTREKFFSNNLKINKKDFDYIIFDCPPSLNLLTINAMEYCKNVLVPVQCEYYALEGLVTLKSTIDQLNEGRNLNIKIAGILRTMADWRNNLTHQVSSELEAHFKEIVLNTIIPRNVKLAEAPSYGQSILDYDIKSIGAEAFLSLSGEFIRKFENGRKKTTK</sequence>
<dbReference type="InterPro" id="IPR050678">
    <property type="entry name" value="DNA_Partitioning_ATPase"/>
</dbReference>